<accession>A0ABQ0LRA2</accession>
<organism evidence="2 3">
    <name type="scientific">Mycena chlorophos</name>
    <name type="common">Agaric fungus</name>
    <name type="synonym">Agaricus chlorophos</name>
    <dbReference type="NCBI Taxonomy" id="658473"/>
    <lineage>
        <taxon>Eukaryota</taxon>
        <taxon>Fungi</taxon>
        <taxon>Dikarya</taxon>
        <taxon>Basidiomycota</taxon>
        <taxon>Agaricomycotina</taxon>
        <taxon>Agaricomycetes</taxon>
        <taxon>Agaricomycetidae</taxon>
        <taxon>Agaricales</taxon>
        <taxon>Marasmiineae</taxon>
        <taxon>Mycenaceae</taxon>
        <taxon>Mycena</taxon>
    </lineage>
</organism>
<evidence type="ECO:0000313" key="3">
    <source>
        <dbReference type="Proteomes" id="UP000815677"/>
    </source>
</evidence>
<name>A0ABQ0LRA2_MYCCL</name>
<feature type="region of interest" description="Disordered" evidence="1">
    <location>
        <begin position="1"/>
        <end position="36"/>
    </location>
</feature>
<keyword evidence="3" id="KW-1185">Reference proteome</keyword>
<feature type="compositionally biased region" description="Basic and acidic residues" evidence="1">
    <location>
        <begin position="1"/>
        <end position="13"/>
    </location>
</feature>
<feature type="region of interest" description="Disordered" evidence="1">
    <location>
        <begin position="48"/>
        <end position="78"/>
    </location>
</feature>
<sequence>MTAKDEPDADRMTLTDYSEPPWSFRSRPPPGFAWTNTDGATSPCVYKAEQHRRGGQGLAKGLSAKPSRASDSGPEPTLVFRRGSITLYTVSPVSERMTRRDESPIWIASDMEGLELLPRMPPHRAARLSSLRQPPMRRHFPRSFHVRADTIPTHNSTHCRSWHCSRTIPSTSSTWRPFSAKEAQTWAPARAAEWTIRES</sequence>
<protein>
    <submittedName>
        <fullName evidence="2">Uncharacterized protein</fullName>
    </submittedName>
</protein>
<reference evidence="2" key="1">
    <citation type="submission" date="2014-09" db="EMBL/GenBank/DDBJ databases">
        <title>Genome sequence of the luminous mushroom Mycena chlorophos for searching fungal bioluminescence genes.</title>
        <authorList>
            <person name="Tanaka Y."/>
            <person name="Kasuga D."/>
            <person name="Oba Y."/>
            <person name="Hase S."/>
            <person name="Sato K."/>
            <person name="Oba Y."/>
            <person name="Sakakibara Y."/>
        </authorList>
    </citation>
    <scope>NUCLEOTIDE SEQUENCE</scope>
</reference>
<evidence type="ECO:0000256" key="1">
    <source>
        <dbReference type="SAM" id="MobiDB-lite"/>
    </source>
</evidence>
<dbReference type="EMBL" id="DF848408">
    <property type="protein sequence ID" value="GAT53566.1"/>
    <property type="molecule type" value="Genomic_DNA"/>
</dbReference>
<gene>
    <name evidence="2" type="ORF">MCHLO_10510</name>
</gene>
<evidence type="ECO:0000313" key="2">
    <source>
        <dbReference type="EMBL" id="GAT53566.1"/>
    </source>
</evidence>
<dbReference type="Proteomes" id="UP000815677">
    <property type="component" value="Unassembled WGS sequence"/>
</dbReference>
<proteinExistence type="predicted"/>